<feature type="signal peptide" evidence="5">
    <location>
        <begin position="1"/>
        <end position="19"/>
    </location>
</feature>
<evidence type="ECO:0000256" key="3">
    <source>
        <dbReference type="ARBA" id="ARBA00023303"/>
    </source>
</evidence>
<name>A0ABM1E3S1_PRICU</name>
<evidence type="ECO:0000256" key="4">
    <source>
        <dbReference type="SAM" id="MobiDB-lite"/>
    </source>
</evidence>
<dbReference type="Proteomes" id="UP000695022">
    <property type="component" value="Unplaced"/>
</dbReference>
<evidence type="ECO:0000313" key="7">
    <source>
        <dbReference type="RefSeq" id="XP_014666842.1"/>
    </source>
</evidence>
<dbReference type="RefSeq" id="XP_014666842.1">
    <property type="nucleotide sequence ID" value="XM_014811356.1"/>
</dbReference>
<dbReference type="PANTHER" id="PTHR10117:SF54">
    <property type="entry name" value="TRANSIENT RECEPTOR POTENTIAL-GAMMA PROTEIN"/>
    <property type="match status" value="1"/>
</dbReference>
<keyword evidence="3" id="KW-0407">Ion channel</keyword>
<dbReference type="PRINTS" id="PR01097">
    <property type="entry name" value="TRNSRECEPTRP"/>
</dbReference>
<keyword evidence="6" id="KW-1185">Reference proteome</keyword>
<dbReference type="PANTHER" id="PTHR10117">
    <property type="entry name" value="TRANSIENT RECEPTOR POTENTIAL CHANNEL"/>
    <property type="match status" value="1"/>
</dbReference>
<feature type="chain" id="PRO_5046884593" evidence="5">
    <location>
        <begin position="20"/>
        <end position="191"/>
    </location>
</feature>
<dbReference type="GeneID" id="106808589"/>
<evidence type="ECO:0000256" key="5">
    <source>
        <dbReference type="SAM" id="SignalP"/>
    </source>
</evidence>
<evidence type="ECO:0000313" key="6">
    <source>
        <dbReference type="Proteomes" id="UP000695022"/>
    </source>
</evidence>
<accession>A0ABM1E3S1</accession>
<keyword evidence="5" id="KW-0732">Signal</keyword>
<feature type="compositionally biased region" description="Polar residues" evidence="4">
    <location>
        <begin position="164"/>
        <end position="173"/>
    </location>
</feature>
<feature type="region of interest" description="Disordered" evidence="4">
    <location>
        <begin position="146"/>
        <end position="191"/>
    </location>
</feature>
<feature type="compositionally biased region" description="Basic and acidic residues" evidence="4">
    <location>
        <begin position="153"/>
        <end position="163"/>
    </location>
</feature>
<sequence length="191" mass="21647">MFSMVVVMLNMLIAMMSNSFQQIQNDEDVEWKFARSKLWINFIEDGDTLPVPYNIIPNPKWLMRYLYACAKKIQSSTDSEEESPSEDMAYENHLYRSPGVSTETLGGSLRSLPTTKYKKIMQLLVRRYIHGVAYSDESNNLLIDYSPTGGQDHIPHVGPHDHVTSPSVSSQDHLGNPPPKENGIMLSVSRL</sequence>
<reference evidence="7" key="1">
    <citation type="submission" date="2025-08" db="UniProtKB">
        <authorList>
            <consortium name="RefSeq"/>
        </authorList>
    </citation>
    <scope>IDENTIFICATION</scope>
</reference>
<dbReference type="InterPro" id="IPR002153">
    <property type="entry name" value="TRPC_channel"/>
</dbReference>
<keyword evidence="2" id="KW-0406">Ion transport</keyword>
<evidence type="ECO:0000256" key="2">
    <source>
        <dbReference type="ARBA" id="ARBA00023065"/>
    </source>
</evidence>
<organism evidence="6 7">
    <name type="scientific">Priapulus caudatus</name>
    <name type="common">Priapulid worm</name>
    <dbReference type="NCBI Taxonomy" id="37621"/>
    <lineage>
        <taxon>Eukaryota</taxon>
        <taxon>Metazoa</taxon>
        <taxon>Ecdysozoa</taxon>
        <taxon>Scalidophora</taxon>
        <taxon>Priapulida</taxon>
        <taxon>Priapulimorpha</taxon>
        <taxon>Priapulimorphida</taxon>
        <taxon>Priapulidae</taxon>
        <taxon>Priapulus</taxon>
    </lineage>
</organism>
<evidence type="ECO:0000256" key="1">
    <source>
        <dbReference type="ARBA" id="ARBA00022448"/>
    </source>
</evidence>
<gene>
    <name evidence="7" type="primary">LOC106808589</name>
</gene>
<protein>
    <submittedName>
        <fullName evidence="7">Short transient receptor potential channel 7-like isoform X2</fullName>
    </submittedName>
</protein>
<proteinExistence type="predicted"/>
<keyword evidence="1" id="KW-0813">Transport</keyword>